<dbReference type="RefSeq" id="WP_004080072.1">
    <property type="nucleotide sequence ID" value="NZ_WUQX01000001.1"/>
</dbReference>
<comment type="caution">
    <text evidence="1">The sequence shown here is derived from an EMBL/GenBank/DDBJ whole genome shotgun (WGS) entry which is preliminary data.</text>
</comment>
<sequence length="64" mass="7222">MENGKKMYVTAEEAAEMLGVSTGYAYKIIRGLNEELKAKGYRTICGKVPTKYFEEKFYGLTVAM</sequence>
<evidence type="ECO:0000313" key="2">
    <source>
        <dbReference type="Proteomes" id="UP000460412"/>
    </source>
</evidence>
<dbReference type="EMBL" id="WUQX01000001">
    <property type="protein sequence ID" value="MXP78255.1"/>
    <property type="molecule type" value="Genomic_DNA"/>
</dbReference>
<organism evidence="1 2">
    <name type="scientific">Sporofaciens musculi</name>
    <dbReference type="NCBI Taxonomy" id="2681861"/>
    <lineage>
        <taxon>Bacteria</taxon>
        <taxon>Bacillati</taxon>
        <taxon>Bacillota</taxon>
        <taxon>Clostridia</taxon>
        <taxon>Lachnospirales</taxon>
        <taxon>Lachnospiraceae</taxon>
        <taxon>Sporofaciens</taxon>
    </lineage>
</organism>
<name>A0A7X3MKW7_9FIRM</name>
<protein>
    <submittedName>
        <fullName evidence="1">ICEBs1 excisionase</fullName>
    </submittedName>
</protein>
<keyword evidence="2" id="KW-1185">Reference proteome</keyword>
<proteinExistence type="predicted"/>
<dbReference type="Proteomes" id="UP000460412">
    <property type="component" value="Unassembled WGS sequence"/>
</dbReference>
<dbReference type="AlphaFoldDB" id="A0A7X3MKW7"/>
<accession>A0A7X3MKW7</accession>
<reference evidence="1 2" key="1">
    <citation type="submission" date="2019-12" db="EMBL/GenBank/DDBJ databases">
        <title>Sporaefaciens musculi gen. nov., sp. nov., a novel bacterium isolated from the caecum of an obese mouse.</title>
        <authorList>
            <person name="Rasmussen T.S."/>
            <person name="Streidl T."/>
            <person name="Hitch T.C.A."/>
            <person name="Wortmann E."/>
            <person name="Deptula P."/>
            <person name="Hansen M."/>
            <person name="Nielsen D.S."/>
            <person name="Clavel T."/>
            <person name="Vogensen F.K."/>
        </authorList>
    </citation>
    <scope>NUCLEOTIDE SEQUENCE [LARGE SCALE GENOMIC DNA]</scope>
    <source>
        <strain evidence="1 2">WCA-9-b2</strain>
    </source>
</reference>
<gene>
    <name evidence="1" type="ORF">GN277_23760</name>
</gene>
<evidence type="ECO:0000313" key="1">
    <source>
        <dbReference type="EMBL" id="MXP78255.1"/>
    </source>
</evidence>